<feature type="chain" id="PRO_5020537482" evidence="1">
    <location>
        <begin position="22"/>
        <end position="120"/>
    </location>
</feature>
<evidence type="ECO:0000256" key="1">
    <source>
        <dbReference type="SAM" id="SignalP"/>
    </source>
</evidence>
<proteinExistence type="predicted"/>
<dbReference type="AlphaFoldDB" id="A0A4Q0MAQ8"/>
<name>A0A4Q0MAQ8_9SPHI</name>
<feature type="signal peptide" evidence="1">
    <location>
        <begin position="1"/>
        <end position="21"/>
    </location>
</feature>
<accession>A0A4Q0MAQ8</accession>
<organism evidence="2 3">
    <name type="scientific">Arcticibacter tournemirensis</name>
    <dbReference type="NCBI Taxonomy" id="699437"/>
    <lineage>
        <taxon>Bacteria</taxon>
        <taxon>Pseudomonadati</taxon>
        <taxon>Bacteroidota</taxon>
        <taxon>Sphingobacteriia</taxon>
        <taxon>Sphingobacteriales</taxon>
        <taxon>Sphingobacteriaceae</taxon>
        <taxon>Arcticibacter</taxon>
    </lineage>
</organism>
<evidence type="ECO:0000313" key="2">
    <source>
        <dbReference type="EMBL" id="RXF70083.1"/>
    </source>
</evidence>
<comment type="caution">
    <text evidence="2">The sequence shown here is derived from an EMBL/GenBank/DDBJ whole genome shotgun (WGS) entry which is preliminary data.</text>
</comment>
<protein>
    <submittedName>
        <fullName evidence="2">Uncharacterized protein</fullName>
    </submittedName>
</protein>
<dbReference type="EMBL" id="RXOC01000005">
    <property type="protein sequence ID" value="RXF70083.1"/>
    <property type="molecule type" value="Genomic_DNA"/>
</dbReference>
<keyword evidence="1" id="KW-0732">Signal</keyword>
<evidence type="ECO:0000313" key="3">
    <source>
        <dbReference type="Proteomes" id="UP000290848"/>
    </source>
</evidence>
<dbReference type="RefSeq" id="WP_128769156.1">
    <property type="nucleotide sequence ID" value="NZ_RXOC01000005.1"/>
</dbReference>
<gene>
    <name evidence="2" type="ORF">EKH83_09360</name>
</gene>
<sequence length="120" mass="12603">MKTITSSLAALAVIAIITALSAFKTTSTATTEKSERRATLWYEYNGGDATQASSYDLMASQPADDEEASNLCPETGQVCVIRATSGSGDHPAVFSSSFQTEINTAISTGNETSNVKLRGN</sequence>
<reference evidence="2 3" key="1">
    <citation type="submission" date="2018-12" db="EMBL/GenBank/DDBJ databases">
        <title>The Draft Genome Sequence of the Soil Bacterium Pedobacter tournemirensis R1.</title>
        <authorList>
            <person name="He J."/>
        </authorList>
    </citation>
    <scope>NUCLEOTIDE SEQUENCE [LARGE SCALE GENOMIC DNA]</scope>
    <source>
        <strain evidence="2 3">R1</strain>
    </source>
</reference>
<dbReference type="Proteomes" id="UP000290848">
    <property type="component" value="Unassembled WGS sequence"/>
</dbReference>